<dbReference type="AlphaFoldDB" id="A0A975IWU0"/>
<evidence type="ECO:0000256" key="1">
    <source>
        <dbReference type="ARBA" id="ARBA00004127"/>
    </source>
</evidence>
<feature type="transmembrane region" description="Helical" evidence="6">
    <location>
        <begin position="445"/>
        <end position="463"/>
    </location>
</feature>
<organism evidence="7 8">
    <name type="scientific">Phenylobacterium montanum</name>
    <dbReference type="NCBI Taxonomy" id="2823693"/>
    <lineage>
        <taxon>Bacteria</taxon>
        <taxon>Pseudomonadati</taxon>
        <taxon>Pseudomonadota</taxon>
        <taxon>Alphaproteobacteria</taxon>
        <taxon>Caulobacterales</taxon>
        <taxon>Caulobacteraceae</taxon>
        <taxon>Phenylobacterium</taxon>
    </lineage>
</organism>
<feature type="transmembrane region" description="Helical" evidence="6">
    <location>
        <begin position="267"/>
        <end position="293"/>
    </location>
</feature>
<evidence type="ECO:0000313" key="7">
    <source>
        <dbReference type="EMBL" id="QUD90243.1"/>
    </source>
</evidence>
<feature type="transmembrane region" description="Helical" evidence="6">
    <location>
        <begin position="209"/>
        <end position="228"/>
    </location>
</feature>
<dbReference type="Gene3D" id="1.20.1250.20">
    <property type="entry name" value="MFS general substrate transporter like domains"/>
    <property type="match status" value="2"/>
</dbReference>
<dbReference type="KEGG" id="caul:KCG34_10455"/>
<keyword evidence="5 6" id="KW-0472">Membrane</keyword>
<feature type="transmembrane region" description="Helical" evidence="6">
    <location>
        <begin position="36"/>
        <end position="54"/>
    </location>
</feature>
<dbReference type="Pfam" id="PF11700">
    <property type="entry name" value="ATG22"/>
    <property type="match status" value="1"/>
</dbReference>
<evidence type="ECO:0000256" key="4">
    <source>
        <dbReference type="ARBA" id="ARBA00022989"/>
    </source>
</evidence>
<proteinExistence type="predicted"/>
<evidence type="ECO:0000256" key="3">
    <source>
        <dbReference type="ARBA" id="ARBA00022692"/>
    </source>
</evidence>
<keyword evidence="3 6" id="KW-0812">Transmembrane</keyword>
<feature type="transmembrane region" description="Helical" evidence="6">
    <location>
        <begin position="377"/>
        <end position="400"/>
    </location>
</feature>
<evidence type="ECO:0000256" key="2">
    <source>
        <dbReference type="ARBA" id="ARBA00022448"/>
    </source>
</evidence>
<feature type="transmembrane region" description="Helical" evidence="6">
    <location>
        <begin position="412"/>
        <end position="439"/>
    </location>
</feature>
<dbReference type="EMBL" id="CP073078">
    <property type="protein sequence ID" value="QUD90243.1"/>
    <property type="molecule type" value="Genomic_DNA"/>
</dbReference>
<name>A0A975IWU0_9CAUL</name>
<dbReference type="InterPro" id="IPR036259">
    <property type="entry name" value="MFS_trans_sf"/>
</dbReference>
<dbReference type="InterPro" id="IPR050495">
    <property type="entry name" value="ATG22/LtaA_families"/>
</dbReference>
<feature type="transmembrane region" description="Helical" evidence="6">
    <location>
        <begin position="160"/>
        <end position="181"/>
    </location>
</feature>
<evidence type="ECO:0000256" key="5">
    <source>
        <dbReference type="ARBA" id="ARBA00023136"/>
    </source>
</evidence>
<protein>
    <submittedName>
        <fullName evidence="7">MFS transporter</fullName>
    </submittedName>
</protein>
<feature type="transmembrane region" description="Helical" evidence="6">
    <location>
        <begin position="332"/>
        <end position="357"/>
    </location>
</feature>
<keyword evidence="4 6" id="KW-1133">Transmembrane helix</keyword>
<dbReference type="GO" id="GO:0012505">
    <property type="term" value="C:endomembrane system"/>
    <property type="evidence" value="ECO:0007669"/>
    <property type="project" value="UniProtKB-SubCell"/>
</dbReference>
<dbReference type="InterPro" id="IPR024671">
    <property type="entry name" value="Atg22-like"/>
</dbReference>
<feature type="transmembrane region" description="Helical" evidence="6">
    <location>
        <begin position="95"/>
        <end position="114"/>
    </location>
</feature>
<reference evidence="7" key="1">
    <citation type="submission" date="2021-04" db="EMBL/GenBank/DDBJ databases">
        <title>The complete genome sequence of Caulobacter sp. S6.</title>
        <authorList>
            <person name="Tang Y."/>
            <person name="Ouyang W."/>
            <person name="Liu Q."/>
            <person name="Huang B."/>
            <person name="Guo Z."/>
            <person name="Lei P."/>
        </authorList>
    </citation>
    <scope>NUCLEOTIDE SEQUENCE</scope>
    <source>
        <strain evidence="7">S6</strain>
    </source>
</reference>
<feature type="transmembrane region" description="Helical" evidence="6">
    <location>
        <begin position="60"/>
        <end position="83"/>
    </location>
</feature>
<dbReference type="PANTHER" id="PTHR23519:SF1">
    <property type="entry name" value="AUTOPHAGY-RELATED PROTEIN 22"/>
    <property type="match status" value="1"/>
</dbReference>
<comment type="subcellular location">
    <subcellularLocation>
        <location evidence="1">Endomembrane system</location>
        <topology evidence="1">Multi-pass membrane protein</topology>
    </subcellularLocation>
</comment>
<dbReference type="RefSeq" id="WP_211940294.1">
    <property type="nucleotide sequence ID" value="NZ_CP073078.1"/>
</dbReference>
<dbReference type="SUPFAM" id="SSF103473">
    <property type="entry name" value="MFS general substrate transporter"/>
    <property type="match status" value="1"/>
</dbReference>
<dbReference type="PANTHER" id="PTHR23519">
    <property type="entry name" value="AUTOPHAGY-RELATED PROTEIN 22"/>
    <property type="match status" value="1"/>
</dbReference>
<gene>
    <name evidence="7" type="ORF">KCG34_10455</name>
</gene>
<keyword evidence="2" id="KW-0813">Transport</keyword>
<feature type="transmembrane region" description="Helical" evidence="6">
    <location>
        <begin position="120"/>
        <end position="140"/>
    </location>
</feature>
<keyword evidence="8" id="KW-1185">Reference proteome</keyword>
<accession>A0A975IWU0</accession>
<dbReference type="Proteomes" id="UP000676409">
    <property type="component" value="Chromosome"/>
</dbReference>
<evidence type="ECO:0000313" key="8">
    <source>
        <dbReference type="Proteomes" id="UP000676409"/>
    </source>
</evidence>
<sequence>MQRAPADLGAPADRRHPPLSKSAVSWAFVESGRSSYTILIAIYIFVPYLASVLVSDPVKGQAIIANLGQGAGLAAALMAPLLGTTIDHVGRRKHLLVWASLLSVPLGALLWLARPGGLDITATATILAIVGVTFTLAEVVHNSLLVHAARRDEWARASGLSLTLGNGAAVVLMIIVLWAFVLPGAVHLPFVPDKPLLGLNAARHEPERFTGPLCAVMMVLSLIPLMLFTRDAPASSLTTRQAIRQGLADLRGMLTLLKEAREARKFLIARMIFMDAMGGVFAFTGVFAAGVLGWGPTQLLVEGIAGSVFAAVGGLVAGWLDPWLGCKRSLLFTLSGCLLCIIGEIGVGKDHIFFMAYDPALNGRPWPLPLFNTWPEWLFIACDFGVGVFSVSALASSRTFMAELAPPGRTTAFFGLFALSGRATAWLAPMLVGAATLGFHSQQMGYVPLAGLLLIGSLMLAPVRTPTEHVGADPAGLEAAPIREPTTV</sequence>
<evidence type="ECO:0000256" key="6">
    <source>
        <dbReference type="SAM" id="Phobius"/>
    </source>
</evidence>
<feature type="transmembrane region" description="Helical" evidence="6">
    <location>
        <begin position="299"/>
        <end position="320"/>
    </location>
</feature>